<keyword evidence="2" id="KW-1185">Reference proteome</keyword>
<sequence length="267" mass="30020">MKMSLVTRSLSNIDLIALFLSLIPLLQIKALALDTKISSLSLANTINVAGNETDFHALLAFKSNIFPEHQQALSSWNESLHFCHWEGVHCGRRHERVTVIDLMSKGLTGSLSPYIGNLSFLRELNLFNNTFTEYGLGSKMSTSGDVYSYGILLLEMITRKRPTDKMFEADLNLRNFTRIALPQRVMEIVDPMLLTEEKNGSKMMEYLISVLEIGLACSTESPKNRMSVDTVLRELHLVKSNILKADMDISYLDNVDNSRCPGKICTP</sequence>
<proteinExistence type="predicted"/>
<name>A0ACC0P0U2_RHOML</name>
<reference evidence="1" key="1">
    <citation type="submission" date="2022-02" db="EMBL/GenBank/DDBJ databases">
        <title>Plant Genome Project.</title>
        <authorList>
            <person name="Zhang R.-G."/>
        </authorList>
    </citation>
    <scope>NUCLEOTIDE SEQUENCE</scope>
    <source>
        <strain evidence="1">AT1</strain>
    </source>
</reference>
<dbReference type="Proteomes" id="UP001062846">
    <property type="component" value="Chromosome 4"/>
</dbReference>
<comment type="caution">
    <text evidence="1">The sequence shown here is derived from an EMBL/GenBank/DDBJ whole genome shotgun (WGS) entry which is preliminary data.</text>
</comment>
<dbReference type="EMBL" id="CM046391">
    <property type="protein sequence ID" value="KAI8558769.1"/>
    <property type="molecule type" value="Genomic_DNA"/>
</dbReference>
<protein>
    <submittedName>
        <fullName evidence="1">Uncharacterized protein</fullName>
    </submittedName>
</protein>
<gene>
    <name evidence="1" type="ORF">RHMOL_Rhmol04G0123000</name>
</gene>
<evidence type="ECO:0000313" key="1">
    <source>
        <dbReference type="EMBL" id="KAI8558769.1"/>
    </source>
</evidence>
<accession>A0ACC0P0U2</accession>
<evidence type="ECO:0000313" key="2">
    <source>
        <dbReference type="Proteomes" id="UP001062846"/>
    </source>
</evidence>
<organism evidence="1 2">
    <name type="scientific">Rhododendron molle</name>
    <name type="common">Chinese azalea</name>
    <name type="synonym">Azalea mollis</name>
    <dbReference type="NCBI Taxonomy" id="49168"/>
    <lineage>
        <taxon>Eukaryota</taxon>
        <taxon>Viridiplantae</taxon>
        <taxon>Streptophyta</taxon>
        <taxon>Embryophyta</taxon>
        <taxon>Tracheophyta</taxon>
        <taxon>Spermatophyta</taxon>
        <taxon>Magnoliopsida</taxon>
        <taxon>eudicotyledons</taxon>
        <taxon>Gunneridae</taxon>
        <taxon>Pentapetalae</taxon>
        <taxon>asterids</taxon>
        <taxon>Ericales</taxon>
        <taxon>Ericaceae</taxon>
        <taxon>Ericoideae</taxon>
        <taxon>Rhodoreae</taxon>
        <taxon>Rhododendron</taxon>
    </lineage>
</organism>